<dbReference type="PANTHER" id="PTHR33184:SF72">
    <property type="entry name" value="BETA-1,3-N-ACETYLGLUCOSAMINYLTRANSFERASE FAMILY PROTEIN"/>
    <property type="match status" value="1"/>
</dbReference>
<protein>
    <submittedName>
        <fullName evidence="3">Uncharacterized protein</fullName>
    </submittedName>
</protein>
<dbReference type="GO" id="GO:0001709">
    <property type="term" value="P:cell fate determination"/>
    <property type="evidence" value="ECO:0007669"/>
    <property type="project" value="TreeGrafter"/>
</dbReference>
<evidence type="ECO:0000256" key="2">
    <source>
        <dbReference type="SAM" id="SignalP"/>
    </source>
</evidence>
<keyword evidence="1 2" id="KW-0732">Signal</keyword>
<proteinExistence type="predicted"/>
<dbReference type="PANTHER" id="PTHR33184">
    <property type="entry name" value="PROTEIN TAPETUM DETERMINANT 1-LIKE-RELATED"/>
    <property type="match status" value="1"/>
</dbReference>
<gene>
    <name evidence="3" type="ORF">Dsin_016526</name>
</gene>
<evidence type="ECO:0000313" key="3">
    <source>
        <dbReference type="EMBL" id="KAK3211820.1"/>
    </source>
</evidence>
<feature type="chain" id="PRO_5042212993" evidence="2">
    <location>
        <begin position="27"/>
        <end position="73"/>
    </location>
</feature>
<dbReference type="Proteomes" id="UP001281410">
    <property type="component" value="Unassembled WGS sequence"/>
</dbReference>
<evidence type="ECO:0000256" key="1">
    <source>
        <dbReference type="ARBA" id="ARBA00022729"/>
    </source>
</evidence>
<reference evidence="3" key="1">
    <citation type="journal article" date="2023" name="Plant J.">
        <title>Genome sequences and population genomics provide insights into the demographic history, inbreeding, and mutation load of two 'living fossil' tree species of Dipteronia.</title>
        <authorList>
            <person name="Feng Y."/>
            <person name="Comes H.P."/>
            <person name="Chen J."/>
            <person name="Zhu S."/>
            <person name="Lu R."/>
            <person name="Zhang X."/>
            <person name="Li P."/>
            <person name="Qiu J."/>
            <person name="Olsen K.M."/>
            <person name="Qiu Y."/>
        </authorList>
    </citation>
    <scope>NUCLEOTIDE SEQUENCE</scope>
    <source>
        <strain evidence="3">NBL</strain>
    </source>
</reference>
<keyword evidence="4" id="KW-1185">Reference proteome</keyword>
<comment type="caution">
    <text evidence="3">The sequence shown here is derived from an EMBL/GenBank/DDBJ whole genome shotgun (WGS) entry which is preliminary data.</text>
</comment>
<dbReference type="AlphaFoldDB" id="A0AAE0E629"/>
<sequence length="73" mass="8053">MAMAAQITNSIVALLVLSLITKGYDANNCTLNETHVGGTRTGKIVGGKWEWKVEVSNHCKCKQSNIRLECQEF</sequence>
<dbReference type="EMBL" id="JANJYJ010000005">
    <property type="protein sequence ID" value="KAK3211820.1"/>
    <property type="molecule type" value="Genomic_DNA"/>
</dbReference>
<name>A0AAE0E629_9ROSI</name>
<dbReference type="InterPro" id="IPR040361">
    <property type="entry name" value="TPD1"/>
</dbReference>
<evidence type="ECO:0000313" key="4">
    <source>
        <dbReference type="Proteomes" id="UP001281410"/>
    </source>
</evidence>
<organism evidence="3 4">
    <name type="scientific">Dipteronia sinensis</name>
    <dbReference type="NCBI Taxonomy" id="43782"/>
    <lineage>
        <taxon>Eukaryota</taxon>
        <taxon>Viridiplantae</taxon>
        <taxon>Streptophyta</taxon>
        <taxon>Embryophyta</taxon>
        <taxon>Tracheophyta</taxon>
        <taxon>Spermatophyta</taxon>
        <taxon>Magnoliopsida</taxon>
        <taxon>eudicotyledons</taxon>
        <taxon>Gunneridae</taxon>
        <taxon>Pentapetalae</taxon>
        <taxon>rosids</taxon>
        <taxon>malvids</taxon>
        <taxon>Sapindales</taxon>
        <taxon>Sapindaceae</taxon>
        <taxon>Hippocastanoideae</taxon>
        <taxon>Acereae</taxon>
        <taxon>Dipteronia</taxon>
    </lineage>
</organism>
<accession>A0AAE0E629</accession>
<dbReference type="Pfam" id="PF24068">
    <property type="entry name" value="TPD1_C"/>
    <property type="match status" value="1"/>
</dbReference>
<feature type="signal peptide" evidence="2">
    <location>
        <begin position="1"/>
        <end position="26"/>
    </location>
</feature>